<dbReference type="Gene3D" id="3.30.200.20">
    <property type="entry name" value="Phosphorylase Kinase, domain 1"/>
    <property type="match status" value="1"/>
</dbReference>
<dbReference type="Gene3D" id="1.10.510.10">
    <property type="entry name" value="Transferase(Phosphotransferase) domain 1"/>
    <property type="match status" value="1"/>
</dbReference>
<keyword evidence="3" id="KW-1185">Reference proteome</keyword>
<evidence type="ECO:0000313" key="2">
    <source>
        <dbReference type="EMBL" id="MBE1605169.1"/>
    </source>
</evidence>
<organism evidence="2 3">
    <name type="scientific">Actinopolymorpha pittospori</name>
    <dbReference type="NCBI Taxonomy" id="648752"/>
    <lineage>
        <taxon>Bacteria</taxon>
        <taxon>Bacillati</taxon>
        <taxon>Actinomycetota</taxon>
        <taxon>Actinomycetes</taxon>
        <taxon>Propionibacteriales</taxon>
        <taxon>Actinopolymorphaceae</taxon>
        <taxon>Actinopolymorpha</taxon>
    </lineage>
</organism>
<gene>
    <name evidence="2" type="ORF">HEB94_002017</name>
</gene>
<dbReference type="EMBL" id="JADBEM010000001">
    <property type="protein sequence ID" value="MBE1605169.1"/>
    <property type="molecule type" value="Genomic_DNA"/>
</dbReference>
<keyword evidence="1" id="KW-0418">Kinase</keyword>
<dbReference type="PIRSF" id="PIRSF006221">
    <property type="entry name" value="Ketosamine-3-kinase"/>
    <property type="match status" value="1"/>
</dbReference>
<reference evidence="2" key="1">
    <citation type="submission" date="2020-10" db="EMBL/GenBank/DDBJ databases">
        <title>Sequencing the genomes of 1000 actinobacteria strains.</title>
        <authorList>
            <person name="Klenk H.-P."/>
        </authorList>
    </citation>
    <scope>NUCLEOTIDE SEQUENCE</scope>
    <source>
        <strain evidence="2">DSM 45354</strain>
    </source>
</reference>
<dbReference type="InterPro" id="IPR016477">
    <property type="entry name" value="Fructo-/Ketosamine-3-kinase"/>
</dbReference>
<protein>
    <submittedName>
        <fullName evidence="2">Fructosamine-3-kinase</fullName>
    </submittedName>
</protein>
<evidence type="ECO:0000256" key="1">
    <source>
        <dbReference type="PIRNR" id="PIRNR006221"/>
    </source>
</evidence>
<comment type="similarity">
    <text evidence="1">Belongs to the fructosamine kinase family.</text>
</comment>
<dbReference type="InterPro" id="IPR011009">
    <property type="entry name" value="Kinase-like_dom_sf"/>
</dbReference>
<dbReference type="PANTHER" id="PTHR12149">
    <property type="entry name" value="FRUCTOSAMINE 3 KINASE-RELATED PROTEIN"/>
    <property type="match status" value="1"/>
</dbReference>
<sequence>MARQTSIAHHVEELLDTAVVATNPVAGGDICVATRVRLGDGRSVFVKARPSAPSGFFEAEARGLEWLASAGAGAAATPAVLGFDRECLVLEWLESGRPSAESAERLGHALALTHRGGAPTFGASTDGFIGPLPQSNQETDTWTEFYVRHRVEPYLRMAFNRGRLEADEANAVCAVLDRIEKYAGPPEPPARIHGDLWSGNIVWALDGEPRLVDPAAHGGHRETDLAMLALFGTPHLDRLVAAYEEVFPLADGWRERVQLHQLHPLLTHAALFGGGYGSRAGHAARLLMAAYDERARGTCEPNGT</sequence>
<dbReference type="AlphaFoldDB" id="A0A927MR66"/>
<keyword evidence="1" id="KW-0808">Transferase</keyword>
<dbReference type="GO" id="GO:0016301">
    <property type="term" value="F:kinase activity"/>
    <property type="evidence" value="ECO:0007669"/>
    <property type="project" value="UniProtKB-UniRule"/>
</dbReference>
<comment type="caution">
    <text evidence="2">The sequence shown here is derived from an EMBL/GenBank/DDBJ whole genome shotgun (WGS) entry which is preliminary data.</text>
</comment>
<proteinExistence type="inferred from homology"/>
<dbReference type="Gene3D" id="1.20.1270.240">
    <property type="match status" value="1"/>
</dbReference>
<dbReference type="PANTHER" id="PTHR12149:SF8">
    <property type="entry name" value="PROTEIN-RIBULOSAMINE 3-KINASE"/>
    <property type="match status" value="1"/>
</dbReference>
<accession>A0A927MR66</accession>
<dbReference type="Proteomes" id="UP000638648">
    <property type="component" value="Unassembled WGS sequence"/>
</dbReference>
<dbReference type="Pfam" id="PF03881">
    <property type="entry name" value="Fructosamin_kin"/>
    <property type="match status" value="1"/>
</dbReference>
<evidence type="ECO:0000313" key="3">
    <source>
        <dbReference type="Proteomes" id="UP000638648"/>
    </source>
</evidence>
<name>A0A927MR66_9ACTN</name>
<dbReference type="SUPFAM" id="SSF56112">
    <property type="entry name" value="Protein kinase-like (PK-like)"/>
    <property type="match status" value="1"/>
</dbReference>
<dbReference type="RefSeq" id="WP_192749552.1">
    <property type="nucleotide sequence ID" value="NZ_BAABJL010000133.1"/>
</dbReference>